<feature type="transmembrane region" description="Helical" evidence="7">
    <location>
        <begin position="135"/>
        <end position="154"/>
    </location>
</feature>
<evidence type="ECO:0000256" key="2">
    <source>
        <dbReference type="ARBA" id="ARBA00022475"/>
    </source>
</evidence>
<evidence type="ECO:0000313" key="10">
    <source>
        <dbReference type="Proteomes" id="UP001595665"/>
    </source>
</evidence>
<keyword evidence="5 7" id="KW-1133">Transmembrane helix</keyword>
<keyword evidence="6 7" id="KW-0472">Membrane</keyword>
<evidence type="ECO:0000313" key="9">
    <source>
        <dbReference type="EMBL" id="MFC3458717.1"/>
    </source>
</evidence>
<evidence type="ECO:0000256" key="3">
    <source>
        <dbReference type="ARBA" id="ARBA00022679"/>
    </source>
</evidence>
<feature type="transmembrane region" description="Helical" evidence="7">
    <location>
        <begin position="76"/>
        <end position="100"/>
    </location>
</feature>
<name>A0ABV7PLE6_9BURK</name>
<keyword evidence="10" id="KW-1185">Reference proteome</keyword>
<evidence type="ECO:0000259" key="8">
    <source>
        <dbReference type="Pfam" id="PF00884"/>
    </source>
</evidence>
<keyword evidence="3 9" id="KW-0808">Transferase</keyword>
<feature type="transmembrane region" description="Helical" evidence="7">
    <location>
        <begin position="25"/>
        <end position="42"/>
    </location>
</feature>
<dbReference type="PANTHER" id="PTHR30443">
    <property type="entry name" value="INNER MEMBRANE PROTEIN"/>
    <property type="match status" value="1"/>
</dbReference>
<dbReference type="SUPFAM" id="SSF53649">
    <property type="entry name" value="Alkaline phosphatase-like"/>
    <property type="match status" value="1"/>
</dbReference>
<comment type="subcellular location">
    <subcellularLocation>
        <location evidence="1">Cell membrane</location>
        <topology evidence="1">Multi-pass membrane protein</topology>
    </subcellularLocation>
</comment>
<feature type="transmembrane region" description="Helical" evidence="7">
    <location>
        <begin position="166"/>
        <end position="183"/>
    </location>
</feature>
<dbReference type="EMBL" id="JBHRVV010000001">
    <property type="protein sequence ID" value="MFC3458717.1"/>
    <property type="molecule type" value="Genomic_DNA"/>
</dbReference>
<keyword evidence="4 7" id="KW-0812">Transmembrane</keyword>
<protein>
    <submittedName>
        <fullName evidence="9">Phosphoethanolamine transferase</fullName>
    </submittedName>
</protein>
<dbReference type="InterPro" id="IPR040423">
    <property type="entry name" value="PEA_transferase"/>
</dbReference>
<sequence>MTSCVDDRVARVTFASRLAAHLRRALPLLLPFLAVLAAVHAGHAGSRAWQVLVLALPGWFWLWWPMRSARRRRLQGLACLALGLAFVLDGAVRGFLLSAYDALPNSSMVLSAVANTTPGESREFAAMYWRDLVEWSLFAFLCGAVLVAGIRLWWRAPPKLPEPRGWRIAIAVLMLALILGAFVSKPWRRHHPAVFWAQWVQDIGDLRHQWGELGQQRQRLLAAARQLAPSLAEDSPDTLVLVISESMNRNNMSSYGYARPTSPALFARQHELGERMEVFRHAWSVNASTVPALRNLFYFGKPDDRERVHLLALARAAGYRTWWISNHNDLAIEQEHALLADNVEILNRKPGRSSEALDEHLLPAMRSALADRAPRKLIVLHMLGLHPNYAMRRPAGMQPFAHAADLVDARLRSEGRPGWLRDLRNDYDSAVRYHDQTVAATLDMSRHAPGKQMWVYLSDHGQEVGHTIDRAGHSATTPDGYRIPLMVWSSYQDTAPGSSLSLPVRGDWLAHSLTNLLGIEWQGDQPGQDVFDARYRWQPPRMPVPIDFNS</sequence>
<dbReference type="Gene3D" id="3.40.720.10">
    <property type="entry name" value="Alkaline Phosphatase, subunit A"/>
    <property type="match status" value="1"/>
</dbReference>
<keyword evidence="2" id="KW-1003">Cell membrane</keyword>
<evidence type="ECO:0000256" key="6">
    <source>
        <dbReference type="ARBA" id="ARBA00023136"/>
    </source>
</evidence>
<feature type="transmembrane region" description="Helical" evidence="7">
    <location>
        <begin position="48"/>
        <end position="64"/>
    </location>
</feature>
<accession>A0ABV7PLE6</accession>
<evidence type="ECO:0000256" key="1">
    <source>
        <dbReference type="ARBA" id="ARBA00004651"/>
    </source>
</evidence>
<comment type="caution">
    <text evidence="9">The sequence shown here is derived from an EMBL/GenBank/DDBJ whole genome shotgun (WGS) entry which is preliminary data.</text>
</comment>
<dbReference type="GO" id="GO:0016740">
    <property type="term" value="F:transferase activity"/>
    <property type="evidence" value="ECO:0007669"/>
    <property type="project" value="UniProtKB-KW"/>
</dbReference>
<evidence type="ECO:0000256" key="7">
    <source>
        <dbReference type="SAM" id="Phobius"/>
    </source>
</evidence>
<reference evidence="10" key="1">
    <citation type="journal article" date="2019" name="Int. J. Syst. Evol. Microbiol.">
        <title>The Global Catalogue of Microorganisms (GCM) 10K type strain sequencing project: providing services to taxonomists for standard genome sequencing and annotation.</title>
        <authorList>
            <consortium name="The Broad Institute Genomics Platform"/>
            <consortium name="The Broad Institute Genome Sequencing Center for Infectious Disease"/>
            <person name="Wu L."/>
            <person name="Ma J."/>
        </authorList>
    </citation>
    <scope>NUCLEOTIDE SEQUENCE [LARGE SCALE GENOMIC DNA]</scope>
    <source>
        <strain evidence="10">CCM 7480</strain>
    </source>
</reference>
<evidence type="ECO:0000256" key="5">
    <source>
        <dbReference type="ARBA" id="ARBA00022989"/>
    </source>
</evidence>
<dbReference type="InterPro" id="IPR058130">
    <property type="entry name" value="PEA_transf_C"/>
</dbReference>
<dbReference type="InterPro" id="IPR000917">
    <property type="entry name" value="Sulfatase_N"/>
</dbReference>
<organism evidence="9 10">
    <name type="scientific">Massilia haematophila</name>
    <dbReference type="NCBI Taxonomy" id="457923"/>
    <lineage>
        <taxon>Bacteria</taxon>
        <taxon>Pseudomonadati</taxon>
        <taxon>Pseudomonadota</taxon>
        <taxon>Betaproteobacteria</taxon>
        <taxon>Burkholderiales</taxon>
        <taxon>Oxalobacteraceae</taxon>
        <taxon>Telluria group</taxon>
        <taxon>Massilia</taxon>
    </lineage>
</organism>
<dbReference type="InterPro" id="IPR017850">
    <property type="entry name" value="Alkaline_phosphatase_core_sf"/>
</dbReference>
<gene>
    <name evidence="9" type="ORF">ACFOPH_10750</name>
</gene>
<dbReference type="CDD" id="cd16017">
    <property type="entry name" value="LptA"/>
    <property type="match status" value="1"/>
</dbReference>
<dbReference type="RefSeq" id="WP_312553381.1">
    <property type="nucleotide sequence ID" value="NZ_JBHRVV010000001.1"/>
</dbReference>
<dbReference type="PANTHER" id="PTHR30443:SF2">
    <property type="entry name" value="PHOSPHOETHANOLAMINE TRANSFERASE EPTC"/>
    <property type="match status" value="1"/>
</dbReference>
<proteinExistence type="predicted"/>
<dbReference type="Pfam" id="PF00884">
    <property type="entry name" value="Sulfatase"/>
    <property type="match status" value="1"/>
</dbReference>
<evidence type="ECO:0000256" key="4">
    <source>
        <dbReference type="ARBA" id="ARBA00022692"/>
    </source>
</evidence>
<feature type="domain" description="Sulfatase N-terminal" evidence="8">
    <location>
        <begin position="238"/>
        <end position="495"/>
    </location>
</feature>
<dbReference type="Proteomes" id="UP001595665">
    <property type="component" value="Unassembled WGS sequence"/>
</dbReference>